<proteinExistence type="predicted"/>
<accession>E0S3Z4</accession>
<gene>
    <name evidence="1" type="ordered locus">bpr_II188</name>
</gene>
<name>E0S3Z4_BUTPB</name>
<organism evidence="1 2">
    <name type="scientific">Butyrivibrio proteoclasticus (strain ATCC 51982 / DSM 14932 / B316)</name>
    <name type="common">Clostridium proteoclasticum</name>
    <dbReference type="NCBI Taxonomy" id="515622"/>
    <lineage>
        <taxon>Bacteria</taxon>
        <taxon>Bacillati</taxon>
        <taxon>Bacillota</taxon>
        <taxon>Clostridia</taxon>
        <taxon>Lachnospirales</taxon>
        <taxon>Lachnospiraceae</taxon>
        <taxon>Butyrivibrio</taxon>
    </lineage>
</organism>
<dbReference type="AlphaFoldDB" id="E0S3Z4"/>
<keyword evidence="1" id="KW-0614">Plasmid</keyword>
<keyword evidence="2" id="KW-1185">Reference proteome</keyword>
<sequence length="171" mass="19535">MRDEYDIDSLNPRPNPYADELNKEFDFSNAVKNPYAKMHFEGINNISDDFMADTDSRTVPKAIDEMSKTEFNEMMAQGLAQAKADEGKPASDVLKDVRATIEDALDEADAYSEKHHKRLTHEQIFNSETKVTFRQVVEKTIAVDGQNMSDIQAQIEKLKKNPDEIDFDKEL</sequence>
<dbReference type="RefSeq" id="WP_013282775.1">
    <property type="nucleotide sequence ID" value="NC_014389.1"/>
</dbReference>
<reference evidence="1 2" key="1">
    <citation type="journal article" date="2010" name="PLoS ONE">
        <title>The glycobiome of the rumen bacterium Butyrivibrio proteoclasticus B316(T) highlights adaptation to a polysaccharide-rich environment.</title>
        <authorList>
            <person name="Kelly W.J."/>
            <person name="Leahy S.C."/>
            <person name="Altermann E."/>
            <person name="Yeoman C.J."/>
            <person name="Dunne J.C."/>
            <person name="Kong Z."/>
            <person name="Pacheco D.M."/>
            <person name="Li D."/>
            <person name="Noel S.J."/>
            <person name="Moon C.D."/>
            <person name="Cookson A.L."/>
            <person name="Attwood G.T."/>
        </authorList>
    </citation>
    <scope>NUCLEOTIDE SEQUENCE [LARGE SCALE GENOMIC DNA]</scope>
    <source>
        <strain evidence="2">ATCC 51982 / DSM 14932 / B316</strain>
        <plasmid evidence="2">Plasmid pCY360</plasmid>
    </source>
</reference>
<evidence type="ECO:0000313" key="1">
    <source>
        <dbReference type="EMBL" id="ADL36126.1"/>
    </source>
</evidence>
<dbReference type="HOGENOM" id="CLU_1560115_0_0_9"/>
<dbReference type="Proteomes" id="UP000001299">
    <property type="component" value="Plasmid pCY360"/>
</dbReference>
<geneLocation type="plasmid" evidence="1 2">
    <name>pCY360</name>
</geneLocation>
<evidence type="ECO:0000313" key="2">
    <source>
        <dbReference type="Proteomes" id="UP000001299"/>
    </source>
</evidence>
<protein>
    <submittedName>
        <fullName evidence="1">Uncharacterized protein</fullName>
    </submittedName>
</protein>
<dbReference type="EMBL" id="CP001812">
    <property type="protein sequence ID" value="ADL36126.1"/>
    <property type="molecule type" value="Genomic_DNA"/>
</dbReference>
<dbReference type="KEGG" id="bpb:bpr_II188"/>